<evidence type="ECO:0000256" key="8">
    <source>
        <dbReference type="ARBA" id="ARBA00022833"/>
    </source>
</evidence>
<dbReference type="Gene3D" id="3.90.920.10">
    <property type="entry name" value="DNA primase, PRIM domain"/>
    <property type="match status" value="1"/>
</dbReference>
<keyword evidence="9" id="KW-0804">Transcription</keyword>
<evidence type="ECO:0000256" key="3">
    <source>
        <dbReference type="ARBA" id="ARBA00022515"/>
    </source>
</evidence>
<evidence type="ECO:0000256" key="4">
    <source>
        <dbReference type="ARBA" id="ARBA00022679"/>
    </source>
</evidence>
<dbReference type="OrthoDB" id="19606at2759"/>
<dbReference type="EC" id="2.7.7.-" evidence="11"/>
<dbReference type="PANTHER" id="PTHR10536">
    <property type="entry name" value="DNA PRIMASE SMALL SUBUNIT"/>
    <property type="match status" value="1"/>
</dbReference>
<dbReference type="InterPro" id="IPR019734">
    <property type="entry name" value="TPR_rpt"/>
</dbReference>
<name>A0A4S4KSF9_9AGAM</name>
<keyword evidence="2 11" id="KW-0240">DNA-directed RNA polymerase</keyword>
<evidence type="ECO:0000313" key="12">
    <source>
        <dbReference type="EMBL" id="THH01494.1"/>
    </source>
</evidence>
<evidence type="ECO:0000256" key="2">
    <source>
        <dbReference type="ARBA" id="ARBA00022478"/>
    </source>
</evidence>
<dbReference type="InterPro" id="IPR014052">
    <property type="entry name" value="DNA_primase_ssu_euk/arc"/>
</dbReference>
<accession>A0A4S4KSF9</accession>
<dbReference type="NCBIfam" id="TIGR00335">
    <property type="entry name" value="primase_sml"/>
    <property type="match status" value="1"/>
</dbReference>
<keyword evidence="4 11" id="KW-0808">Transferase</keyword>
<comment type="similarity">
    <text evidence="1 11">Belongs to the eukaryotic-type primase small subunit family.</text>
</comment>
<dbReference type="EMBL" id="SGPK01000585">
    <property type="protein sequence ID" value="THH01494.1"/>
    <property type="molecule type" value="Genomic_DNA"/>
</dbReference>
<evidence type="ECO:0000256" key="10">
    <source>
        <dbReference type="PROSITE-ProRule" id="PRU00339"/>
    </source>
</evidence>
<evidence type="ECO:0000256" key="9">
    <source>
        <dbReference type="ARBA" id="ARBA00023163"/>
    </source>
</evidence>
<dbReference type="PROSITE" id="PS50005">
    <property type="entry name" value="TPR"/>
    <property type="match status" value="1"/>
</dbReference>
<evidence type="ECO:0000256" key="5">
    <source>
        <dbReference type="ARBA" id="ARBA00022695"/>
    </source>
</evidence>
<evidence type="ECO:0000256" key="1">
    <source>
        <dbReference type="ARBA" id="ARBA00009762"/>
    </source>
</evidence>
<dbReference type="FunFam" id="3.90.920.10:FF:000003">
    <property type="entry name" value="DNA primase"/>
    <property type="match status" value="1"/>
</dbReference>
<proteinExistence type="inferred from homology"/>
<evidence type="ECO:0000256" key="7">
    <source>
        <dbReference type="ARBA" id="ARBA00022723"/>
    </source>
</evidence>
<dbReference type="GO" id="GO:0003899">
    <property type="term" value="F:DNA-directed RNA polymerase activity"/>
    <property type="evidence" value="ECO:0007669"/>
    <property type="project" value="InterPro"/>
</dbReference>
<keyword evidence="10" id="KW-0802">TPR repeat</keyword>
<dbReference type="CDD" id="cd04860">
    <property type="entry name" value="AE_Prim_S"/>
    <property type="match status" value="1"/>
</dbReference>
<dbReference type="GO" id="GO:0006269">
    <property type="term" value="P:DNA replication, synthesis of primer"/>
    <property type="evidence" value="ECO:0007669"/>
    <property type="project" value="UniProtKB-KW"/>
</dbReference>
<dbReference type="GO" id="GO:0005658">
    <property type="term" value="C:alpha DNA polymerase:primase complex"/>
    <property type="evidence" value="ECO:0007669"/>
    <property type="project" value="UniProtKB-ARBA"/>
</dbReference>
<dbReference type="SUPFAM" id="SSF56747">
    <property type="entry name" value="Prim-pol domain"/>
    <property type="match status" value="1"/>
</dbReference>
<sequence>MSMQVEDDVSSLEVMMAFYKRLYPFKSVFNWLNHQHAPTRLFTHREFAFTLQGDVYIRYNSFSSAEELKKQVLRLNPSRFEIGAVYNARPRDKKTLRPGALQPLQRELVFDIDMTDYDEIRTCCTGKGICQRCWGFISVAVKILDSMLREQFGFKHLLWVYSGRRGIHCWVSDLEAMALTDEQRKALMGWMEVIKGGVDMTKKVNVRMHNKPLHPSLQAASWIARNEFTSLILKDQDCFANDEQTNALLELLGDKDVSTRLRKKWTDASKDSEGKWADVLRELKQKTKESPGTAENNIPLFRAIEDIILQYTYPRIDAEVSKHRNHLLKAPFCIHPATGRVCVPVDPGRVDEFDPEKVPTVGKLLRELDELTTDTAMEVESEAFGDSSGGQRQQQQHHSDWARTSLKPYVDMLDAHVRGVMEEVRMQKREEGDLSHDF</sequence>
<dbReference type="AlphaFoldDB" id="A0A4S4KSF9"/>
<keyword evidence="5" id="KW-0548">Nucleotidyltransferase</keyword>
<evidence type="ECO:0000256" key="11">
    <source>
        <dbReference type="RuleBase" id="RU003514"/>
    </source>
</evidence>
<protein>
    <recommendedName>
        <fullName evidence="11">DNA primase</fullName>
        <ecNumber evidence="11">2.7.7.-</ecNumber>
    </recommendedName>
</protein>
<keyword evidence="13" id="KW-1185">Reference proteome</keyword>
<dbReference type="GO" id="GO:0046872">
    <property type="term" value="F:metal ion binding"/>
    <property type="evidence" value="ECO:0007669"/>
    <property type="project" value="UniProtKB-KW"/>
</dbReference>
<dbReference type="InterPro" id="IPR002755">
    <property type="entry name" value="DNA_primase_S"/>
</dbReference>
<comment type="caution">
    <text evidence="12">The sequence shown here is derived from an EMBL/GenBank/DDBJ whole genome shotgun (WGS) entry which is preliminary data.</text>
</comment>
<feature type="repeat" description="TPR" evidence="10">
    <location>
        <begin position="46"/>
        <end position="79"/>
    </location>
</feature>
<keyword evidence="7" id="KW-0479">Metal-binding</keyword>
<evidence type="ECO:0000313" key="13">
    <source>
        <dbReference type="Proteomes" id="UP000308199"/>
    </source>
</evidence>
<gene>
    <name evidence="12" type="ORF">EW145_g6899</name>
</gene>
<keyword evidence="8" id="KW-0862">Zinc</keyword>
<dbReference type="Proteomes" id="UP000308199">
    <property type="component" value="Unassembled WGS sequence"/>
</dbReference>
<keyword evidence="6 11" id="KW-0235">DNA replication</keyword>
<keyword evidence="3 11" id="KW-0639">Primosome</keyword>
<reference evidence="12 13" key="1">
    <citation type="submission" date="2019-02" db="EMBL/GenBank/DDBJ databases">
        <title>Genome sequencing of the rare red list fungi Phellinidium pouzarii.</title>
        <authorList>
            <person name="Buettner E."/>
            <person name="Kellner H."/>
        </authorList>
    </citation>
    <scope>NUCLEOTIDE SEQUENCE [LARGE SCALE GENOMIC DNA]</scope>
    <source>
        <strain evidence="12 13">DSM 108285</strain>
    </source>
</reference>
<organism evidence="12 13">
    <name type="scientific">Phellinidium pouzarii</name>
    <dbReference type="NCBI Taxonomy" id="167371"/>
    <lineage>
        <taxon>Eukaryota</taxon>
        <taxon>Fungi</taxon>
        <taxon>Dikarya</taxon>
        <taxon>Basidiomycota</taxon>
        <taxon>Agaricomycotina</taxon>
        <taxon>Agaricomycetes</taxon>
        <taxon>Hymenochaetales</taxon>
        <taxon>Hymenochaetaceae</taxon>
        <taxon>Phellinidium</taxon>
    </lineage>
</organism>
<dbReference type="Pfam" id="PF01896">
    <property type="entry name" value="DNA_primase_S"/>
    <property type="match status" value="1"/>
</dbReference>
<evidence type="ECO:0000256" key="6">
    <source>
        <dbReference type="ARBA" id="ARBA00022705"/>
    </source>
</evidence>